<dbReference type="Proteomes" id="UP000244810">
    <property type="component" value="Unassembled WGS sequence"/>
</dbReference>
<reference evidence="6 7" key="1">
    <citation type="journal article" date="2011" name="Syst. Appl. Microbiol.">
        <title>Defluviimonas denitrificans gen. nov., sp. nov., and Pararhodobacter aggregans gen. nov., sp. nov., non-phototrophic Rhodobacteraceae from the biofilter of a marine aquaculture.</title>
        <authorList>
            <person name="Foesel B.U."/>
            <person name="Drake H.L."/>
            <person name="Schramm A."/>
        </authorList>
    </citation>
    <scope>NUCLEOTIDE SEQUENCE [LARGE SCALE GENOMIC DNA]</scope>
    <source>
        <strain evidence="6 7">D1-19</strain>
    </source>
</reference>
<feature type="transmembrane region" description="Helical" evidence="5">
    <location>
        <begin position="333"/>
        <end position="351"/>
    </location>
</feature>
<comment type="subcellular location">
    <subcellularLocation>
        <location evidence="1">Membrane</location>
        <topology evidence="1">Multi-pass membrane protein</topology>
    </subcellularLocation>
</comment>
<dbReference type="PANTHER" id="PTHR43077">
    <property type="entry name" value="TRANSPORT PERMEASE YVFS-RELATED"/>
    <property type="match status" value="1"/>
</dbReference>
<dbReference type="AlphaFoldDB" id="A0A2T7UXV1"/>
<proteinExistence type="predicted"/>
<feature type="transmembrane region" description="Helical" evidence="5">
    <location>
        <begin position="263"/>
        <end position="288"/>
    </location>
</feature>
<accession>A0A2T7UXV1</accession>
<feature type="transmembrane region" description="Helical" evidence="5">
    <location>
        <begin position="230"/>
        <end position="257"/>
    </location>
</feature>
<organism evidence="6 7">
    <name type="scientific">Pararhodobacter aggregans</name>
    <dbReference type="NCBI Taxonomy" id="404875"/>
    <lineage>
        <taxon>Bacteria</taxon>
        <taxon>Pseudomonadati</taxon>
        <taxon>Pseudomonadota</taxon>
        <taxon>Alphaproteobacteria</taxon>
        <taxon>Rhodobacterales</taxon>
        <taxon>Paracoccaceae</taxon>
        <taxon>Pararhodobacter</taxon>
    </lineage>
</organism>
<keyword evidence="4 5" id="KW-0472">Membrane</keyword>
<evidence type="ECO:0000256" key="5">
    <source>
        <dbReference type="SAM" id="Phobius"/>
    </source>
</evidence>
<evidence type="ECO:0000256" key="1">
    <source>
        <dbReference type="ARBA" id="ARBA00004141"/>
    </source>
</evidence>
<comment type="caution">
    <text evidence="6">The sequence shown here is derived from an EMBL/GenBank/DDBJ whole genome shotgun (WGS) entry which is preliminary data.</text>
</comment>
<feature type="transmembrane region" description="Helical" evidence="5">
    <location>
        <begin position="12"/>
        <end position="33"/>
    </location>
</feature>
<dbReference type="PANTHER" id="PTHR43077:SF5">
    <property type="entry name" value="PHAGE INFECTION PROTEIN"/>
    <property type="match status" value="1"/>
</dbReference>
<gene>
    <name evidence="6" type="ORF">DDE23_03500</name>
</gene>
<dbReference type="EMBL" id="QDDR01000001">
    <property type="protein sequence ID" value="PVE49474.1"/>
    <property type="molecule type" value="Genomic_DNA"/>
</dbReference>
<sequence>MSLIADALRERPVLRGALIAPSVAALIFSLFTLTAAPDPVTLASGVTIATVNHDAGLPFPPINVASRMIDGLDARLPMQLQAFDSDAAARAALDAETVQAVLIFPEDFSRAVAGSEAVPLTLITSGSLTMAEAQLTGALPGMVESGVSAAVQSIRLAMARGQMPDMTPPVALNAETQNPPASAAARAAPFVAGFATALAALVGGILGWVGTRGLGGRRGAMVRTLVPLAALPVAGLVLAGIVAGLAGGSFGALWLAIAGLGVAFGWFFAGALALFGPLALLVLVPLAFWQPAIGGGQMPLSAAPAWLHWLAPLHLDAIGGYFRALILGAGHDFPWSLALGAAALGLAMIWLRAALVRRPAPVAA</sequence>
<protein>
    <recommendedName>
        <fullName evidence="8">ABC transporter permease</fullName>
    </recommendedName>
</protein>
<evidence type="ECO:0000256" key="2">
    <source>
        <dbReference type="ARBA" id="ARBA00022692"/>
    </source>
</evidence>
<keyword evidence="2 5" id="KW-0812">Transmembrane</keyword>
<feature type="transmembrane region" description="Helical" evidence="5">
    <location>
        <begin position="187"/>
        <end position="209"/>
    </location>
</feature>
<dbReference type="RefSeq" id="WP_107749978.1">
    <property type="nucleotide sequence ID" value="NZ_QBKF01000001.1"/>
</dbReference>
<dbReference type="InterPro" id="IPR051328">
    <property type="entry name" value="T7SS_ABC-Transporter"/>
</dbReference>
<evidence type="ECO:0000313" key="7">
    <source>
        <dbReference type="Proteomes" id="UP000244810"/>
    </source>
</evidence>
<dbReference type="Gene3D" id="3.40.1710.10">
    <property type="entry name" value="abc type-2 transporter like domain"/>
    <property type="match status" value="1"/>
</dbReference>
<evidence type="ECO:0000256" key="3">
    <source>
        <dbReference type="ARBA" id="ARBA00022989"/>
    </source>
</evidence>
<evidence type="ECO:0000256" key="4">
    <source>
        <dbReference type="ARBA" id="ARBA00023136"/>
    </source>
</evidence>
<keyword evidence="3 5" id="KW-1133">Transmembrane helix</keyword>
<evidence type="ECO:0000313" key="6">
    <source>
        <dbReference type="EMBL" id="PVE49474.1"/>
    </source>
</evidence>
<dbReference type="OrthoDB" id="9255917at2"/>
<name>A0A2T7UXV1_9RHOB</name>
<dbReference type="GO" id="GO:0016020">
    <property type="term" value="C:membrane"/>
    <property type="evidence" value="ECO:0007669"/>
    <property type="project" value="UniProtKB-SubCell"/>
</dbReference>
<keyword evidence="7" id="KW-1185">Reference proteome</keyword>
<evidence type="ECO:0008006" key="8">
    <source>
        <dbReference type="Google" id="ProtNLM"/>
    </source>
</evidence>